<dbReference type="GO" id="GO:0008933">
    <property type="term" value="F:peptidoglycan lytic transglycosylase activity"/>
    <property type="evidence" value="ECO:0007669"/>
    <property type="project" value="InterPro"/>
</dbReference>
<feature type="domain" description="Transglycosylase SLT" evidence="3">
    <location>
        <begin position="85"/>
        <end position="191"/>
    </location>
</feature>
<dbReference type="InterPro" id="IPR008258">
    <property type="entry name" value="Transglycosylase_SLT_dom_1"/>
</dbReference>
<comment type="caution">
    <text evidence="4">The sequence shown here is derived from an EMBL/GenBank/DDBJ whole genome shotgun (WGS) entry which is preliminary data.</text>
</comment>
<dbReference type="Pfam" id="PF01464">
    <property type="entry name" value="SLT"/>
    <property type="match status" value="1"/>
</dbReference>
<dbReference type="InterPro" id="IPR023346">
    <property type="entry name" value="Lysozyme-like_dom_sf"/>
</dbReference>
<dbReference type="EC" id="4.2.2.-" evidence="4"/>
<dbReference type="PATRIC" id="fig|1454004.3.peg.3731"/>
<comment type="similarity">
    <text evidence="1">Belongs to the transglycosylase Slt family.</text>
</comment>
<sequence length="255" mass="28088">MQINRFLLALSLSLVAASAQASIYGYVDEQGVAHLATEKIDSRYKLFSRGNALQPSSALAIEEERPELSRYFSQHPNLKKFEPLLKAAGKDFAVESALLKAVMAAESGFNPEAISPKGAIGLMQIMPATAERYGLRGDRKKTLEEKLTDPEINIRLGARYLRDLQRMFPDQQHLVLASYNAGEGAVQQYKNTIPPYPETRNYVQLVTQIYQLYQPRAAIPRTNAGVVTSTGAKDKRLRLTIPGQAAPAAKAARGN</sequence>
<dbReference type="PANTHER" id="PTHR37423">
    <property type="entry name" value="SOLUBLE LYTIC MUREIN TRANSGLYCOSYLASE-RELATED"/>
    <property type="match status" value="1"/>
</dbReference>
<gene>
    <name evidence="4" type="primary">mltC_2</name>
    <name evidence="4" type="ORF">AW11_03629</name>
</gene>
<dbReference type="InterPro" id="IPR000189">
    <property type="entry name" value="Transglyc_AS"/>
</dbReference>
<evidence type="ECO:0000256" key="2">
    <source>
        <dbReference type="SAM" id="SignalP"/>
    </source>
</evidence>
<dbReference type="CDD" id="cd00254">
    <property type="entry name" value="LT-like"/>
    <property type="match status" value="1"/>
</dbReference>
<dbReference type="PROSITE" id="PS00922">
    <property type="entry name" value="TRANSGLYCOSYLASE"/>
    <property type="match status" value="1"/>
</dbReference>
<dbReference type="eggNOG" id="COG0741">
    <property type="taxonomic scope" value="Bacteria"/>
</dbReference>
<feature type="signal peptide" evidence="2">
    <location>
        <begin position="1"/>
        <end position="21"/>
    </location>
</feature>
<protein>
    <submittedName>
        <fullName evidence="4">Membrane-bound lytic murein transglycosylase C</fullName>
        <ecNumber evidence="4">4.2.2.-</ecNumber>
    </submittedName>
</protein>
<dbReference type="Proteomes" id="UP000022141">
    <property type="component" value="Unassembled WGS sequence"/>
</dbReference>
<name>A0A011PCJ2_ACCRE</name>
<keyword evidence="5" id="KW-1185">Reference proteome</keyword>
<dbReference type="STRING" id="1454004.AW11_03629"/>
<dbReference type="GO" id="GO:0000270">
    <property type="term" value="P:peptidoglycan metabolic process"/>
    <property type="evidence" value="ECO:0007669"/>
    <property type="project" value="InterPro"/>
</dbReference>
<keyword evidence="4" id="KW-0456">Lyase</keyword>
<evidence type="ECO:0000259" key="3">
    <source>
        <dbReference type="Pfam" id="PF01464"/>
    </source>
</evidence>
<dbReference type="PANTHER" id="PTHR37423:SF2">
    <property type="entry name" value="MEMBRANE-BOUND LYTIC MUREIN TRANSGLYCOSYLASE C"/>
    <property type="match status" value="1"/>
</dbReference>
<dbReference type="Gene3D" id="1.10.530.10">
    <property type="match status" value="1"/>
</dbReference>
<evidence type="ECO:0000313" key="5">
    <source>
        <dbReference type="Proteomes" id="UP000022141"/>
    </source>
</evidence>
<dbReference type="GO" id="GO:0016020">
    <property type="term" value="C:membrane"/>
    <property type="evidence" value="ECO:0007669"/>
    <property type="project" value="InterPro"/>
</dbReference>
<dbReference type="SUPFAM" id="SSF53955">
    <property type="entry name" value="Lysozyme-like"/>
    <property type="match status" value="1"/>
</dbReference>
<accession>A0A011PCJ2</accession>
<keyword evidence="2" id="KW-0732">Signal</keyword>
<evidence type="ECO:0000313" key="4">
    <source>
        <dbReference type="EMBL" id="EXI85306.1"/>
    </source>
</evidence>
<organism evidence="4 5">
    <name type="scientific">Accumulibacter regalis</name>
    <dbReference type="NCBI Taxonomy" id="522306"/>
    <lineage>
        <taxon>Bacteria</taxon>
        <taxon>Pseudomonadati</taxon>
        <taxon>Pseudomonadota</taxon>
        <taxon>Betaproteobacteria</taxon>
        <taxon>Candidatus Accumulibacter</taxon>
    </lineage>
</organism>
<reference evidence="4" key="1">
    <citation type="submission" date="2014-02" db="EMBL/GenBank/DDBJ databases">
        <title>Expanding our view of genomic diversity in Candidatus Accumulibacter clades.</title>
        <authorList>
            <person name="Skennerton C.T."/>
            <person name="Barr J.J."/>
            <person name="Slater F.R."/>
            <person name="Bond P.L."/>
            <person name="Tyson G.W."/>
        </authorList>
    </citation>
    <scope>NUCLEOTIDE SEQUENCE [LARGE SCALE GENOMIC DNA]</scope>
</reference>
<dbReference type="AlphaFoldDB" id="A0A011PCJ2"/>
<feature type="chain" id="PRO_5001462826" evidence="2">
    <location>
        <begin position="22"/>
        <end position="255"/>
    </location>
</feature>
<dbReference type="EMBL" id="JEMY01000057">
    <property type="protein sequence ID" value="EXI85306.1"/>
    <property type="molecule type" value="Genomic_DNA"/>
</dbReference>
<proteinExistence type="inferred from homology"/>
<evidence type="ECO:0000256" key="1">
    <source>
        <dbReference type="ARBA" id="ARBA00007734"/>
    </source>
</evidence>